<protein>
    <recommendedName>
        <fullName evidence="4">DUF3784 domain-containing protein</fullName>
    </recommendedName>
</protein>
<organism evidence="2 3">
    <name type="scientific">[Eubacterium] hominis</name>
    <dbReference type="NCBI Taxonomy" id="2764325"/>
    <lineage>
        <taxon>Bacteria</taxon>
        <taxon>Bacillati</taxon>
        <taxon>Bacillota</taxon>
        <taxon>Erysipelotrichia</taxon>
        <taxon>Erysipelotrichales</taxon>
        <taxon>Erysipelotrichaceae</taxon>
        <taxon>Amedibacillus</taxon>
    </lineage>
</organism>
<reference evidence="2 3" key="1">
    <citation type="submission" date="2020-08" db="EMBL/GenBank/DDBJ databases">
        <authorList>
            <person name="Liu C."/>
            <person name="Sun Q."/>
        </authorList>
    </citation>
    <scope>NUCLEOTIDE SEQUENCE [LARGE SCALE GENOMIC DNA]</scope>
    <source>
        <strain evidence="2 3">NSJ-61</strain>
    </source>
</reference>
<keyword evidence="1" id="KW-0472">Membrane</keyword>
<gene>
    <name evidence="2" type="ORF">H9Q80_04390</name>
</gene>
<evidence type="ECO:0000313" key="3">
    <source>
        <dbReference type="Proteomes" id="UP000515856"/>
    </source>
</evidence>
<proteinExistence type="predicted"/>
<keyword evidence="1" id="KW-0812">Transmembrane</keyword>
<accession>A0A7G9GQW5</accession>
<name>A0A7G9GQW5_9FIRM</name>
<evidence type="ECO:0008006" key="4">
    <source>
        <dbReference type="Google" id="ProtNLM"/>
    </source>
</evidence>
<dbReference type="RefSeq" id="WP_117455033.1">
    <property type="nucleotide sequence ID" value="NZ_CP060636.1"/>
</dbReference>
<dbReference type="KEGG" id="ehn:H9Q80_04390"/>
<evidence type="ECO:0000256" key="1">
    <source>
        <dbReference type="SAM" id="Phobius"/>
    </source>
</evidence>
<dbReference type="EMBL" id="CP060636">
    <property type="protein sequence ID" value="QNM13197.1"/>
    <property type="molecule type" value="Genomic_DNA"/>
</dbReference>
<feature type="transmembrane region" description="Helical" evidence="1">
    <location>
        <begin position="79"/>
        <end position="96"/>
    </location>
</feature>
<evidence type="ECO:0000313" key="2">
    <source>
        <dbReference type="EMBL" id="QNM13197.1"/>
    </source>
</evidence>
<keyword evidence="3" id="KW-1185">Reference proteome</keyword>
<keyword evidence="1" id="KW-1133">Transmembrane helix</keyword>
<dbReference type="Proteomes" id="UP000515856">
    <property type="component" value="Chromosome"/>
</dbReference>
<feature type="transmembrane region" description="Helical" evidence="1">
    <location>
        <begin position="6"/>
        <end position="23"/>
    </location>
</feature>
<feature type="transmembrane region" description="Helical" evidence="1">
    <location>
        <begin position="49"/>
        <end position="67"/>
    </location>
</feature>
<sequence>MEKNIIAIIVGIALVFVAYLIAFKGKIDLIHKYHYANVLKEDIKAYEKATGFSIFVVAVGVLSMPLVNMSVNENLGDKIGLGFVIIGVILLIYFSFKYNGGLFSKHENK</sequence>
<dbReference type="AlphaFoldDB" id="A0A7G9GQW5"/>